<protein>
    <submittedName>
        <fullName evidence="2">Uncharacterized protein</fullName>
    </submittedName>
</protein>
<comment type="caution">
    <text evidence="2">The sequence shown here is derived from an EMBL/GenBank/DDBJ whole genome shotgun (WGS) entry which is preliminary data.</text>
</comment>
<reference evidence="2 3" key="1">
    <citation type="submission" date="2018-02" db="EMBL/GenBank/DDBJ databases">
        <title>Genomic Encyclopedia of Archaeal and Bacterial Type Strains, Phase II (KMG-II): from individual species to whole genera.</title>
        <authorList>
            <person name="Goeker M."/>
        </authorList>
    </citation>
    <scope>NUCLEOTIDE SEQUENCE [LARGE SCALE GENOMIC DNA]</scope>
    <source>
        <strain evidence="2 3">DSM 29526</strain>
    </source>
</reference>
<dbReference type="Proteomes" id="UP000237662">
    <property type="component" value="Unassembled WGS sequence"/>
</dbReference>
<keyword evidence="1" id="KW-0472">Membrane</keyword>
<keyword evidence="1" id="KW-1133">Transmembrane helix</keyword>
<feature type="transmembrane region" description="Helical" evidence="1">
    <location>
        <begin position="206"/>
        <end position="222"/>
    </location>
</feature>
<feature type="transmembrane region" description="Helical" evidence="1">
    <location>
        <begin position="257"/>
        <end position="278"/>
    </location>
</feature>
<dbReference type="AlphaFoldDB" id="A0A2S6I445"/>
<dbReference type="EMBL" id="PTJC01000006">
    <property type="protein sequence ID" value="PPK85930.1"/>
    <property type="molecule type" value="Genomic_DNA"/>
</dbReference>
<accession>A0A2S6I445</accession>
<feature type="transmembrane region" description="Helical" evidence="1">
    <location>
        <begin position="183"/>
        <end position="200"/>
    </location>
</feature>
<name>A0A2S6I445_9BACT</name>
<evidence type="ECO:0000313" key="3">
    <source>
        <dbReference type="Proteomes" id="UP000237662"/>
    </source>
</evidence>
<keyword evidence="3" id="KW-1185">Reference proteome</keyword>
<feature type="transmembrane region" description="Helical" evidence="1">
    <location>
        <begin position="157"/>
        <end position="176"/>
    </location>
</feature>
<sequence>MPWIRNTTYAFFTLLLLPLPFVVGDLLSGVRSYYNRLYEPLVNLVSRHLLGTGEIIRYADSGSGDGLYNWLYFLTLILMAAVAGGLITAIWKDRPRRSGWPRWILCFLAFALSYYLLIYGFAKLFRLQFVRPPLMALYETYGRSSPMHLLWTFMGYSRPYVIFTGLVEVLAGVLLLPRRTRTAGALLTLGIMVHVLMLNLSYDVPVKLFSAQLILYALVIIWQDRARLWQFMANRPIAAGSLRGPLRSNRGNAVLSAAKYVSVAVLTLLTVGASVAVMKGFRGQSPLYGVYEVTEMYANDRLIPPLVTDTRHWRRIIFDRPRYAAVTHLDNTIQHYTCDIDTMRQHLQLLHPGTGELYMALHYEATEQGLKLTGRTTYETVTIQTKTVDLAGFGINRGLHWVNEVPYNRYQY</sequence>
<proteinExistence type="predicted"/>
<organism evidence="2 3">
    <name type="scientific">Neolewinella xylanilytica</name>
    <dbReference type="NCBI Taxonomy" id="1514080"/>
    <lineage>
        <taxon>Bacteria</taxon>
        <taxon>Pseudomonadati</taxon>
        <taxon>Bacteroidota</taxon>
        <taxon>Saprospiria</taxon>
        <taxon>Saprospirales</taxon>
        <taxon>Lewinellaceae</taxon>
        <taxon>Neolewinella</taxon>
    </lineage>
</organism>
<gene>
    <name evidence="2" type="ORF">CLV84_2843</name>
</gene>
<dbReference type="OrthoDB" id="102112at2"/>
<keyword evidence="1" id="KW-0812">Transmembrane</keyword>
<evidence type="ECO:0000313" key="2">
    <source>
        <dbReference type="EMBL" id="PPK85930.1"/>
    </source>
</evidence>
<feature type="transmembrane region" description="Helical" evidence="1">
    <location>
        <begin position="103"/>
        <end position="122"/>
    </location>
</feature>
<feature type="transmembrane region" description="Helical" evidence="1">
    <location>
        <begin position="70"/>
        <end position="91"/>
    </location>
</feature>
<dbReference type="RefSeq" id="WP_104420408.1">
    <property type="nucleotide sequence ID" value="NZ_PTJC01000006.1"/>
</dbReference>
<evidence type="ECO:0000256" key="1">
    <source>
        <dbReference type="SAM" id="Phobius"/>
    </source>
</evidence>